<feature type="region of interest" description="Disordered" evidence="1">
    <location>
        <begin position="1"/>
        <end position="27"/>
    </location>
</feature>
<accession>A0A9D4FDR7</accession>
<sequence>MSTEVELKPLDTSPAPVETVERPQPVENGVQVENGVNVEGVDNPTYTESHEGTQAEYDFTVCELMMFAYKAEFNVRLLYDCSHVRE</sequence>
<name>A0A9D4FDR7_DREPO</name>
<dbReference type="Proteomes" id="UP000828390">
    <property type="component" value="Unassembled WGS sequence"/>
</dbReference>
<gene>
    <name evidence="2" type="ORF">DPMN_148279</name>
</gene>
<protein>
    <submittedName>
        <fullName evidence="2">Uncharacterized protein</fullName>
    </submittedName>
</protein>
<proteinExistence type="predicted"/>
<dbReference type="EMBL" id="JAIWYP010000007">
    <property type="protein sequence ID" value="KAH3794741.1"/>
    <property type="molecule type" value="Genomic_DNA"/>
</dbReference>
<comment type="caution">
    <text evidence="2">The sequence shown here is derived from an EMBL/GenBank/DDBJ whole genome shotgun (WGS) entry which is preliminary data.</text>
</comment>
<keyword evidence="3" id="KW-1185">Reference proteome</keyword>
<evidence type="ECO:0000256" key="1">
    <source>
        <dbReference type="SAM" id="MobiDB-lite"/>
    </source>
</evidence>
<dbReference type="AlphaFoldDB" id="A0A9D4FDR7"/>
<evidence type="ECO:0000313" key="2">
    <source>
        <dbReference type="EMBL" id="KAH3794741.1"/>
    </source>
</evidence>
<organism evidence="2 3">
    <name type="scientific">Dreissena polymorpha</name>
    <name type="common">Zebra mussel</name>
    <name type="synonym">Mytilus polymorpha</name>
    <dbReference type="NCBI Taxonomy" id="45954"/>
    <lineage>
        <taxon>Eukaryota</taxon>
        <taxon>Metazoa</taxon>
        <taxon>Spiralia</taxon>
        <taxon>Lophotrochozoa</taxon>
        <taxon>Mollusca</taxon>
        <taxon>Bivalvia</taxon>
        <taxon>Autobranchia</taxon>
        <taxon>Heteroconchia</taxon>
        <taxon>Euheterodonta</taxon>
        <taxon>Imparidentia</taxon>
        <taxon>Neoheterodontei</taxon>
        <taxon>Myida</taxon>
        <taxon>Dreissenoidea</taxon>
        <taxon>Dreissenidae</taxon>
        <taxon>Dreissena</taxon>
    </lineage>
</organism>
<reference evidence="2" key="1">
    <citation type="journal article" date="2019" name="bioRxiv">
        <title>The Genome of the Zebra Mussel, Dreissena polymorpha: A Resource for Invasive Species Research.</title>
        <authorList>
            <person name="McCartney M.A."/>
            <person name="Auch B."/>
            <person name="Kono T."/>
            <person name="Mallez S."/>
            <person name="Zhang Y."/>
            <person name="Obille A."/>
            <person name="Becker A."/>
            <person name="Abrahante J.E."/>
            <person name="Garbe J."/>
            <person name="Badalamenti J.P."/>
            <person name="Herman A."/>
            <person name="Mangelson H."/>
            <person name="Liachko I."/>
            <person name="Sullivan S."/>
            <person name="Sone E.D."/>
            <person name="Koren S."/>
            <person name="Silverstein K.A.T."/>
            <person name="Beckman K.B."/>
            <person name="Gohl D.M."/>
        </authorList>
    </citation>
    <scope>NUCLEOTIDE SEQUENCE</scope>
    <source>
        <strain evidence="2">Duluth1</strain>
        <tissue evidence="2">Whole animal</tissue>
    </source>
</reference>
<evidence type="ECO:0000313" key="3">
    <source>
        <dbReference type="Proteomes" id="UP000828390"/>
    </source>
</evidence>
<reference evidence="2" key="2">
    <citation type="submission" date="2020-11" db="EMBL/GenBank/DDBJ databases">
        <authorList>
            <person name="McCartney M.A."/>
            <person name="Auch B."/>
            <person name="Kono T."/>
            <person name="Mallez S."/>
            <person name="Becker A."/>
            <person name="Gohl D.M."/>
            <person name="Silverstein K.A.T."/>
            <person name="Koren S."/>
            <person name="Bechman K.B."/>
            <person name="Herman A."/>
            <person name="Abrahante J.E."/>
            <person name="Garbe J."/>
        </authorList>
    </citation>
    <scope>NUCLEOTIDE SEQUENCE</scope>
    <source>
        <strain evidence="2">Duluth1</strain>
        <tissue evidence="2">Whole animal</tissue>
    </source>
</reference>